<sequence>MALLVAAADSRIAAVESLMAVAMELIAAMNAAVSGGGSRSSGTLRAFRLFAAI</sequence>
<name>A0ABU6U075_9FABA</name>
<comment type="caution">
    <text evidence="1">The sequence shown here is derived from an EMBL/GenBank/DDBJ whole genome shotgun (WGS) entry which is preliminary data.</text>
</comment>
<dbReference type="EMBL" id="JASCZI010099404">
    <property type="protein sequence ID" value="MED6154502.1"/>
    <property type="molecule type" value="Genomic_DNA"/>
</dbReference>
<gene>
    <name evidence="1" type="ORF">PIB30_113116</name>
</gene>
<accession>A0ABU6U075</accession>
<reference evidence="1 2" key="1">
    <citation type="journal article" date="2023" name="Plants (Basel)">
        <title>Bridging the Gap: Combining Genomics and Transcriptomics Approaches to Understand Stylosanthes scabra, an Orphan Legume from the Brazilian Caatinga.</title>
        <authorList>
            <person name="Ferreira-Neto J.R.C."/>
            <person name="da Silva M.D."/>
            <person name="Binneck E."/>
            <person name="de Melo N.F."/>
            <person name="da Silva R.H."/>
            <person name="de Melo A.L.T.M."/>
            <person name="Pandolfi V."/>
            <person name="Bustamante F.O."/>
            <person name="Brasileiro-Vidal A.C."/>
            <person name="Benko-Iseppon A.M."/>
        </authorList>
    </citation>
    <scope>NUCLEOTIDE SEQUENCE [LARGE SCALE GENOMIC DNA]</scope>
    <source>
        <tissue evidence="1">Leaves</tissue>
    </source>
</reference>
<evidence type="ECO:0000313" key="2">
    <source>
        <dbReference type="Proteomes" id="UP001341840"/>
    </source>
</evidence>
<protein>
    <submittedName>
        <fullName evidence="1">Uncharacterized protein</fullName>
    </submittedName>
</protein>
<keyword evidence="2" id="KW-1185">Reference proteome</keyword>
<feature type="non-terminal residue" evidence="1">
    <location>
        <position position="53"/>
    </location>
</feature>
<proteinExistence type="predicted"/>
<organism evidence="1 2">
    <name type="scientific">Stylosanthes scabra</name>
    <dbReference type="NCBI Taxonomy" id="79078"/>
    <lineage>
        <taxon>Eukaryota</taxon>
        <taxon>Viridiplantae</taxon>
        <taxon>Streptophyta</taxon>
        <taxon>Embryophyta</taxon>
        <taxon>Tracheophyta</taxon>
        <taxon>Spermatophyta</taxon>
        <taxon>Magnoliopsida</taxon>
        <taxon>eudicotyledons</taxon>
        <taxon>Gunneridae</taxon>
        <taxon>Pentapetalae</taxon>
        <taxon>rosids</taxon>
        <taxon>fabids</taxon>
        <taxon>Fabales</taxon>
        <taxon>Fabaceae</taxon>
        <taxon>Papilionoideae</taxon>
        <taxon>50 kb inversion clade</taxon>
        <taxon>dalbergioids sensu lato</taxon>
        <taxon>Dalbergieae</taxon>
        <taxon>Pterocarpus clade</taxon>
        <taxon>Stylosanthes</taxon>
    </lineage>
</organism>
<evidence type="ECO:0000313" key="1">
    <source>
        <dbReference type="EMBL" id="MED6154502.1"/>
    </source>
</evidence>
<dbReference type="Proteomes" id="UP001341840">
    <property type="component" value="Unassembled WGS sequence"/>
</dbReference>